<dbReference type="GO" id="GO:0045022">
    <property type="term" value="P:early endosome to late endosome transport"/>
    <property type="evidence" value="ECO:0007669"/>
    <property type="project" value="TreeGrafter"/>
</dbReference>
<dbReference type="GO" id="GO:0005769">
    <property type="term" value="C:early endosome"/>
    <property type="evidence" value="ECO:0007669"/>
    <property type="project" value="TreeGrafter"/>
</dbReference>
<dbReference type="PANTHER" id="PTHR24170">
    <property type="entry name" value="ANKYRIN REPEAT DOMAIN-CONTAINING PROTEIN 27"/>
    <property type="match status" value="1"/>
</dbReference>
<dbReference type="SUPFAM" id="SSF48403">
    <property type="entry name" value="Ankyrin repeat"/>
    <property type="match status" value="1"/>
</dbReference>
<dbReference type="PROSITE" id="PS50088">
    <property type="entry name" value="ANK_REPEAT"/>
    <property type="match status" value="4"/>
</dbReference>
<dbReference type="GO" id="GO:0005886">
    <property type="term" value="C:plasma membrane"/>
    <property type="evidence" value="ECO:0007669"/>
    <property type="project" value="TreeGrafter"/>
</dbReference>
<dbReference type="Gene3D" id="1.20.1050.80">
    <property type="entry name" value="VPS9 domain"/>
    <property type="match status" value="1"/>
</dbReference>
<feature type="domain" description="VPS9" evidence="2">
    <location>
        <begin position="189"/>
        <end position="326"/>
    </location>
</feature>
<dbReference type="GO" id="GO:0043005">
    <property type="term" value="C:neuron projection"/>
    <property type="evidence" value="ECO:0007669"/>
    <property type="project" value="TreeGrafter"/>
</dbReference>
<dbReference type="Proteomes" id="UP000789390">
    <property type="component" value="Unassembled WGS sequence"/>
</dbReference>
<dbReference type="SMART" id="SM00248">
    <property type="entry name" value="ANK"/>
    <property type="match status" value="4"/>
</dbReference>
<dbReference type="PANTHER" id="PTHR24170:SF2">
    <property type="entry name" value="ANKYRIN REPEAT DOMAIN-CONTAINING PROTEIN 27"/>
    <property type="match status" value="1"/>
</dbReference>
<dbReference type="GO" id="GO:0048812">
    <property type="term" value="P:neuron projection morphogenesis"/>
    <property type="evidence" value="ECO:0007669"/>
    <property type="project" value="TreeGrafter"/>
</dbReference>
<feature type="repeat" description="ANK" evidence="1">
    <location>
        <begin position="381"/>
        <end position="403"/>
    </location>
</feature>
<dbReference type="GO" id="GO:0097422">
    <property type="term" value="C:tubular endosome"/>
    <property type="evidence" value="ECO:0007669"/>
    <property type="project" value="TreeGrafter"/>
</dbReference>
<dbReference type="InterPro" id="IPR002110">
    <property type="entry name" value="Ankyrin_rpt"/>
</dbReference>
<dbReference type="GO" id="GO:0030133">
    <property type="term" value="C:transport vesicle"/>
    <property type="evidence" value="ECO:0007669"/>
    <property type="project" value="TreeGrafter"/>
</dbReference>
<evidence type="ECO:0000313" key="4">
    <source>
        <dbReference type="Proteomes" id="UP000789390"/>
    </source>
</evidence>
<feature type="repeat" description="ANK" evidence="1">
    <location>
        <begin position="450"/>
        <end position="471"/>
    </location>
</feature>
<dbReference type="InterPro" id="IPR051248">
    <property type="entry name" value="UPF0507/Ank_repeat_27"/>
</dbReference>
<dbReference type="SUPFAM" id="SSF109993">
    <property type="entry name" value="VPS9 domain"/>
    <property type="match status" value="1"/>
</dbReference>
<dbReference type="Pfam" id="PF00023">
    <property type="entry name" value="Ank"/>
    <property type="match status" value="1"/>
</dbReference>
<name>A0A8J2S5R7_9CRUS</name>
<keyword evidence="4" id="KW-1185">Reference proteome</keyword>
<dbReference type="PROSITE" id="PS51205">
    <property type="entry name" value="VPS9"/>
    <property type="match status" value="1"/>
</dbReference>
<keyword evidence="1" id="KW-0040">ANK repeat</keyword>
<dbReference type="OrthoDB" id="411646at2759"/>
<dbReference type="GO" id="GO:0005085">
    <property type="term" value="F:guanyl-nucleotide exchange factor activity"/>
    <property type="evidence" value="ECO:0007669"/>
    <property type="project" value="TreeGrafter"/>
</dbReference>
<dbReference type="GO" id="GO:0005770">
    <property type="term" value="C:late endosome"/>
    <property type="evidence" value="ECO:0007669"/>
    <property type="project" value="TreeGrafter"/>
</dbReference>
<dbReference type="GO" id="GO:0000149">
    <property type="term" value="F:SNARE binding"/>
    <property type="evidence" value="ECO:0007669"/>
    <property type="project" value="TreeGrafter"/>
</dbReference>
<evidence type="ECO:0000259" key="2">
    <source>
        <dbReference type="PROSITE" id="PS51205"/>
    </source>
</evidence>
<gene>
    <name evidence="3" type="ORF">DGAL_LOCUS14694</name>
</gene>
<dbReference type="InterPro" id="IPR036770">
    <property type="entry name" value="Ankyrin_rpt-contain_sf"/>
</dbReference>
<feature type="repeat" description="ANK" evidence="1">
    <location>
        <begin position="489"/>
        <end position="521"/>
    </location>
</feature>
<feature type="repeat" description="ANK" evidence="1">
    <location>
        <begin position="416"/>
        <end position="449"/>
    </location>
</feature>
<dbReference type="AlphaFoldDB" id="A0A8J2S5R7"/>
<dbReference type="PROSITE" id="PS50297">
    <property type="entry name" value="ANK_REP_REGION"/>
    <property type="match status" value="3"/>
</dbReference>
<dbReference type="Pfam" id="PF12796">
    <property type="entry name" value="Ank_2"/>
    <property type="match status" value="1"/>
</dbReference>
<comment type="caution">
    <text evidence="3">The sequence shown here is derived from an EMBL/GenBank/DDBJ whole genome shotgun (WGS) entry which is preliminary data.</text>
</comment>
<protein>
    <recommendedName>
        <fullName evidence="2">VPS9 domain-containing protein</fullName>
    </recommendedName>
</protein>
<accession>A0A8J2S5R7</accession>
<evidence type="ECO:0000256" key="1">
    <source>
        <dbReference type="PROSITE-ProRule" id="PRU00023"/>
    </source>
</evidence>
<dbReference type="Pfam" id="PF02204">
    <property type="entry name" value="VPS9"/>
    <property type="match status" value="1"/>
</dbReference>
<proteinExistence type="predicted"/>
<dbReference type="Gene3D" id="1.25.40.20">
    <property type="entry name" value="Ankyrin repeat-containing domain"/>
    <property type="match status" value="2"/>
</dbReference>
<dbReference type="EMBL" id="CAKKLH010000310">
    <property type="protein sequence ID" value="CAH0111084.1"/>
    <property type="molecule type" value="Genomic_DNA"/>
</dbReference>
<reference evidence="3" key="1">
    <citation type="submission" date="2021-11" db="EMBL/GenBank/DDBJ databases">
        <authorList>
            <person name="Schell T."/>
        </authorList>
    </citation>
    <scope>NUCLEOTIDE SEQUENCE</scope>
    <source>
        <strain evidence="3">M5</strain>
    </source>
</reference>
<dbReference type="InterPro" id="IPR003123">
    <property type="entry name" value="VPS9"/>
</dbReference>
<dbReference type="SMART" id="SM00167">
    <property type="entry name" value="VPS9"/>
    <property type="match status" value="1"/>
</dbReference>
<evidence type="ECO:0000313" key="3">
    <source>
        <dbReference type="EMBL" id="CAH0111084.1"/>
    </source>
</evidence>
<dbReference type="InterPro" id="IPR037191">
    <property type="entry name" value="VPS9_dom_sf"/>
</dbReference>
<sequence length="580" mass="65728">MEYDEDLASNPFLKFVQENFTILYEEAVKNEWILCIPSANSVCNDQFDEFYVRQHLIMQHGGESRTLTNEPVQISDDRLKFGSTSVRILFQETIYTKLGKVRALCIHKDDPNSKNIKSPTILQKKSIRDSIRTVKIAVTNYMKSDQDFTAAEKLKQCLDEVKNYISSLDRRISSCVVHNLYSQLMDLITIEASKIDANLNKIRRNNCDIKLEDLKLPEEFSSCLDLALSELERLPDKKLVADKLNCLRKTVNLLTKTDVPTDLNADNLLALLSYLILKSQVTNWAAQLDFIKFFHTSSLLGEDGYLISTLEAAIDHLKLDNFNQTLPKNVPDTPLFRGAAFGDTEALTELLFSSKFECHPLCSCRSCGLPTVIDAIGADSRGWTALHYATYYGHSDATQVLLKTTFRDKVQTADPQGRTALHWAAFRGFQTCLLLLCHQSGCDLNYRDLQGNTALHLAVLNGHESCVKALLYYSEQAHFRLNYDAMNGNGDTALHLAARWGYTSIVQLLLQWEVDCRIFNKHKQTAVDVSQNLKISRMISKFCEQGGRNVKEGFGSGRFWTGLTRQLSLRRKPIPLNPIE</sequence>
<organism evidence="3 4">
    <name type="scientific">Daphnia galeata</name>
    <dbReference type="NCBI Taxonomy" id="27404"/>
    <lineage>
        <taxon>Eukaryota</taxon>
        <taxon>Metazoa</taxon>
        <taxon>Ecdysozoa</taxon>
        <taxon>Arthropoda</taxon>
        <taxon>Crustacea</taxon>
        <taxon>Branchiopoda</taxon>
        <taxon>Diplostraca</taxon>
        <taxon>Cladocera</taxon>
        <taxon>Anomopoda</taxon>
        <taxon>Daphniidae</taxon>
        <taxon>Daphnia</taxon>
    </lineage>
</organism>